<protein>
    <submittedName>
        <fullName evidence="2">Uncharacterized protein</fullName>
    </submittedName>
</protein>
<name>A0A4D6LRL7_VIGUN</name>
<dbReference type="Proteomes" id="UP000501690">
    <property type="component" value="Linkage Group LG4"/>
</dbReference>
<evidence type="ECO:0000313" key="1">
    <source>
        <dbReference type="EMBL" id="QCD90623.1"/>
    </source>
</evidence>
<dbReference type="EMBL" id="CP039348">
    <property type="protein sequence ID" value="QCD90624.1"/>
    <property type="molecule type" value="Genomic_DNA"/>
</dbReference>
<evidence type="ECO:0000313" key="2">
    <source>
        <dbReference type="EMBL" id="QCD90624.1"/>
    </source>
</evidence>
<gene>
    <name evidence="1" type="ORF">DEO72_LG4g1580</name>
    <name evidence="2" type="ORF">DEO72_LG4g1581</name>
</gene>
<organism evidence="2 3">
    <name type="scientific">Vigna unguiculata</name>
    <name type="common">Cowpea</name>
    <dbReference type="NCBI Taxonomy" id="3917"/>
    <lineage>
        <taxon>Eukaryota</taxon>
        <taxon>Viridiplantae</taxon>
        <taxon>Streptophyta</taxon>
        <taxon>Embryophyta</taxon>
        <taxon>Tracheophyta</taxon>
        <taxon>Spermatophyta</taxon>
        <taxon>Magnoliopsida</taxon>
        <taxon>eudicotyledons</taxon>
        <taxon>Gunneridae</taxon>
        <taxon>Pentapetalae</taxon>
        <taxon>rosids</taxon>
        <taxon>fabids</taxon>
        <taxon>Fabales</taxon>
        <taxon>Fabaceae</taxon>
        <taxon>Papilionoideae</taxon>
        <taxon>50 kb inversion clade</taxon>
        <taxon>NPAAA clade</taxon>
        <taxon>indigoferoid/millettioid clade</taxon>
        <taxon>Phaseoleae</taxon>
        <taxon>Vigna</taxon>
    </lineage>
</organism>
<reference evidence="2 3" key="1">
    <citation type="submission" date="2019-04" db="EMBL/GenBank/DDBJ databases">
        <title>An improved genome assembly and genetic linkage map for asparagus bean, Vigna unguiculata ssp. sesquipedialis.</title>
        <authorList>
            <person name="Xia Q."/>
            <person name="Zhang R."/>
            <person name="Dong Y."/>
        </authorList>
    </citation>
    <scope>NUCLEOTIDE SEQUENCE [LARGE SCALE GENOMIC DNA]</scope>
    <source>
        <tissue evidence="2">Leaf</tissue>
    </source>
</reference>
<proteinExistence type="predicted"/>
<dbReference type="EMBL" id="CP039348">
    <property type="protein sequence ID" value="QCD90623.1"/>
    <property type="molecule type" value="Genomic_DNA"/>
</dbReference>
<dbReference type="AlphaFoldDB" id="A0A4D6LRL7"/>
<keyword evidence="3" id="KW-1185">Reference proteome</keyword>
<evidence type="ECO:0000313" key="3">
    <source>
        <dbReference type="Proteomes" id="UP000501690"/>
    </source>
</evidence>
<accession>A0A4D6LRL7</accession>
<sequence>MVVRPVVDDMVFGGEGGGGGKLGWVVVVEVQGGCGEFRGNGGGENIQNAKYLITNMEDGKFDILRKTRLINLDPVH</sequence>